<dbReference type="SUPFAM" id="SSF90123">
    <property type="entry name" value="ABC transporter transmembrane region"/>
    <property type="match status" value="1"/>
</dbReference>
<dbReference type="FunFam" id="3.40.50.300:FF:000221">
    <property type="entry name" value="Multidrug ABC transporter ATP-binding protein"/>
    <property type="match status" value="1"/>
</dbReference>
<evidence type="ECO:0000256" key="1">
    <source>
        <dbReference type="ARBA" id="ARBA00004651"/>
    </source>
</evidence>
<comment type="subcellular location">
    <subcellularLocation>
        <location evidence="1">Cell membrane</location>
        <topology evidence="1">Multi-pass membrane protein</topology>
    </subcellularLocation>
</comment>
<dbReference type="InterPro" id="IPR003439">
    <property type="entry name" value="ABC_transporter-like_ATP-bd"/>
</dbReference>
<accession>A0A926DTJ5</accession>
<evidence type="ECO:0000256" key="5">
    <source>
        <dbReference type="ARBA" id="ARBA00022741"/>
    </source>
</evidence>
<keyword evidence="7 9" id="KW-1133">Transmembrane helix</keyword>
<evidence type="ECO:0000313" key="12">
    <source>
        <dbReference type="EMBL" id="MBC8543673.1"/>
    </source>
</evidence>
<keyword evidence="5" id="KW-0547">Nucleotide-binding</keyword>
<dbReference type="SMART" id="SM00382">
    <property type="entry name" value="AAA"/>
    <property type="match status" value="1"/>
</dbReference>
<gene>
    <name evidence="12" type="ORF">H8730_08960</name>
</gene>
<dbReference type="PROSITE" id="PS00211">
    <property type="entry name" value="ABC_TRANSPORTER_1"/>
    <property type="match status" value="1"/>
</dbReference>
<dbReference type="PANTHER" id="PTHR24221">
    <property type="entry name" value="ATP-BINDING CASSETTE SUB-FAMILY B"/>
    <property type="match status" value="1"/>
</dbReference>
<feature type="transmembrane region" description="Helical" evidence="9">
    <location>
        <begin position="144"/>
        <end position="164"/>
    </location>
</feature>
<dbReference type="InterPro" id="IPR017871">
    <property type="entry name" value="ABC_transporter-like_CS"/>
</dbReference>
<dbReference type="InterPro" id="IPR036640">
    <property type="entry name" value="ABC1_TM_sf"/>
</dbReference>
<dbReference type="EMBL" id="JACRSQ010000011">
    <property type="protein sequence ID" value="MBC8543673.1"/>
    <property type="molecule type" value="Genomic_DNA"/>
</dbReference>
<dbReference type="PROSITE" id="PS50929">
    <property type="entry name" value="ABC_TM1F"/>
    <property type="match status" value="1"/>
</dbReference>
<dbReference type="GO" id="GO:0005886">
    <property type="term" value="C:plasma membrane"/>
    <property type="evidence" value="ECO:0007669"/>
    <property type="project" value="UniProtKB-SubCell"/>
</dbReference>
<feature type="domain" description="ABC transporter" evidence="10">
    <location>
        <begin position="349"/>
        <end position="590"/>
    </location>
</feature>
<dbReference type="GO" id="GO:0005524">
    <property type="term" value="F:ATP binding"/>
    <property type="evidence" value="ECO:0007669"/>
    <property type="project" value="UniProtKB-KW"/>
</dbReference>
<evidence type="ECO:0000256" key="6">
    <source>
        <dbReference type="ARBA" id="ARBA00022840"/>
    </source>
</evidence>
<dbReference type="Gene3D" id="1.20.1560.10">
    <property type="entry name" value="ABC transporter type 1, transmembrane domain"/>
    <property type="match status" value="1"/>
</dbReference>
<evidence type="ECO:0000256" key="7">
    <source>
        <dbReference type="ARBA" id="ARBA00022989"/>
    </source>
</evidence>
<dbReference type="InterPro" id="IPR039421">
    <property type="entry name" value="Type_1_exporter"/>
</dbReference>
<evidence type="ECO:0000259" key="10">
    <source>
        <dbReference type="PROSITE" id="PS50893"/>
    </source>
</evidence>
<dbReference type="GO" id="GO:0016887">
    <property type="term" value="F:ATP hydrolysis activity"/>
    <property type="evidence" value="ECO:0007669"/>
    <property type="project" value="InterPro"/>
</dbReference>
<keyword evidence="2" id="KW-0813">Transport</keyword>
<keyword evidence="6 12" id="KW-0067">ATP-binding</keyword>
<evidence type="ECO:0000256" key="9">
    <source>
        <dbReference type="SAM" id="Phobius"/>
    </source>
</evidence>
<protein>
    <submittedName>
        <fullName evidence="12">ABC transporter ATP-binding protein</fullName>
    </submittedName>
</protein>
<dbReference type="Pfam" id="PF00005">
    <property type="entry name" value="ABC_tran"/>
    <property type="match status" value="1"/>
</dbReference>
<dbReference type="RefSeq" id="WP_177717939.1">
    <property type="nucleotide sequence ID" value="NZ_JACRSQ010000011.1"/>
</dbReference>
<feature type="transmembrane region" description="Helical" evidence="9">
    <location>
        <begin position="24"/>
        <end position="47"/>
    </location>
</feature>
<feature type="transmembrane region" description="Helical" evidence="9">
    <location>
        <begin position="286"/>
        <end position="303"/>
    </location>
</feature>
<organism evidence="12 13">
    <name type="scientific">Bianquea renquensis</name>
    <dbReference type="NCBI Taxonomy" id="2763661"/>
    <lineage>
        <taxon>Bacteria</taxon>
        <taxon>Bacillati</taxon>
        <taxon>Bacillota</taxon>
        <taxon>Clostridia</taxon>
        <taxon>Eubacteriales</taxon>
        <taxon>Bianqueaceae</taxon>
        <taxon>Bianquea</taxon>
    </lineage>
</organism>
<keyword evidence="3" id="KW-1003">Cell membrane</keyword>
<dbReference type="PANTHER" id="PTHR24221:SF646">
    <property type="entry name" value="HAEMOLYSIN SECRETION ATP-BINDING PROTEIN"/>
    <property type="match status" value="1"/>
</dbReference>
<feature type="transmembrane region" description="Helical" evidence="9">
    <location>
        <begin position="67"/>
        <end position="88"/>
    </location>
</feature>
<dbReference type="InterPro" id="IPR027417">
    <property type="entry name" value="P-loop_NTPase"/>
</dbReference>
<evidence type="ECO:0000256" key="2">
    <source>
        <dbReference type="ARBA" id="ARBA00022448"/>
    </source>
</evidence>
<evidence type="ECO:0000256" key="4">
    <source>
        <dbReference type="ARBA" id="ARBA00022692"/>
    </source>
</evidence>
<evidence type="ECO:0000259" key="11">
    <source>
        <dbReference type="PROSITE" id="PS50929"/>
    </source>
</evidence>
<sequence length="600" mass="68464">MEKVKRICHAYRYLLHILKEDSPLLLASTIIVSFVQGCCPPLMTWSINQIIENGMRVASGTLPLPHMVPFLILFLAISLIPSLVSLYVQSFVQPRTQLALRTTFRSKMIKKLKKLKYEHFESPQSMEIIDKAFNRTENAARMLFPMYFTSTITSLVSVVGSFYLLAQAEWWLVFTVLIPFLVEFYFSLGLNYEIYNEMEAYWSMDYSNGILGKFLSTREVVKENRLHQASEYLVSEYQTRQNRRNREYEKYYRKHLRKILTSGNLARISIILNVLALLWMYIGQRIGLGMLVSLSLLIFGSMYKDLNKMTVILSGGPYHANTFEYYERFFDLSEEPEGNDTELPTDGSIEFRDVWFRYPGTDQDILKGLSFKIQDGEKVSIVGENGEGKTTMIKLLLGLFTPDKGEILVGGQSMDDLRSSSKISQLYGTVFQDFMRYNMTVKENIAVGDIHHTYPEQAIQEAAQNVGAYDFIKTFPNGWDTILGRMFDEGVDLSGGQWQRIAMARAFLGDKKVLILDEPTSQLDPIAESKLYQDFAKLADGKTSLFITHRLGSTAICDRILVIAGGKIVQSGSHEELVAADGLYASMFNAQKHWYKSCES</sequence>
<keyword evidence="13" id="KW-1185">Reference proteome</keyword>
<feature type="domain" description="ABC transmembrane type-1" evidence="11">
    <location>
        <begin position="30"/>
        <end position="299"/>
    </location>
</feature>
<evidence type="ECO:0000256" key="8">
    <source>
        <dbReference type="ARBA" id="ARBA00023136"/>
    </source>
</evidence>
<evidence type="ECO:0000256" key="3">
    <source>
        <dbReference type="ARBA" id="ARBA00022475"/>
    </source>
</evidence>
<keyword evidence="4 9" id="KW-0812">Transmembrane</keyword>
<dbReference type="GO" id="GO:0034040">
    <property type="term" value="F:ATPase-coupled lipid transmembrane transporter activity"/>
    <property type="evidence" value="ECO:0007669"/>
    <property type="project" value="TreeGrafter"/>
</dbReference>
<proteinExistence type="predicted"/>
<dbReference type="PROSITE" id="PS50893">
    <property type="entry name" value="ABC_TRANSPORTER_2"/>
    <property type="match status" value="1"/>
</dbReference>
<dbReference type="InterPro" id="IPR011527">
    <property type="entry name" value="ABC1_TM_dom"/>
</dbReference>
<dbReference type="SUPFAM" id="SSF52540">
    <property type="entry name" value="P-loop containing nucleoside triphosphate hydrolases"/>
    <property type="match status" value="1"/>
</dbReference>
<feature type="transmembrane region" description="Helical" evidence="9">
    <location>
        <begin position="170"/>
        <end position="188"/>
    </location>
</feature>
<dbReference type="AlphaFoldDB" id="A0A926DTJ5"/>
<comment type="caution">
    <text evidence="12">The sequence shown here is derived from an EMBL/GenBank/DDBJ whole genome shotgun (WGS) entry which is preliminary data.</text>
</comment>
<evidence type="ECO:0000313" key="13">
    <source>
        <dbReference type="Proteomes" id="UP000657006"/>
    </source>
</evidence>
<dbReference type="Proteomes" id="UP000657006">
    <property type="component" value="Unassembled WGS sequence"/>
</dbReference>
<name>A0A926DTJ5_9FIRM</name>
<reference evidence="12" key="1">
    <citation type="submission" date="2020-08" db="EMBL/GenBank/DDBJ databases">
        <title>Genome public.</title>
        <authorList>
            <person name="Liu C."/>
            <person name="Sun Q."/>
        </authorList>
    </citation>
    <scope>NUCLEOTIDE SEQUENCE</scope>
    <source>
        <strain evidence="12">NSJ-32</strain>
    </source>
</reference>
<dbReference type="InterPro" id="IPR003593">
    <property type="entry name" value="AAA+_ATPase"/>
</dbReference>
<feature type="transmembrane region" description="Helical" evidence="9">
    <location>
        <begin position="259"/>
        <end position="280"/>
    </location>
</feature>
<keyword evidence="8 9" id="KW-0472">Membrane</keyword>
<dbReference type="Gene3D" id="3.40.50.300">
    <property type="entry name" value="P-loop containing nucleotide triphosphate hydrolases"/>
    <property type="match status" value="1"/>
</dbReference>
<dbReference type="GO" id="GO:0140359">
    <property type="term" value="F:ABC-type transporter activity"/>
    <property type="evidence" value="ECO:0007669"/>
    <property type="project" value="InterPro"/>
</dbReference>